<keyword evidence="1" id="KW-0472">Membrane</keyword>
<proteinExistence type="predicted"/>
<gene>
    <name evidence="3" type="ORF">GIY56_12390</name>
</gene>
<dbReference type="AlphaFoldDB" id="A0A6L6HSQ1"/>
<dbReference type="NCBIfam" id="NF033664">
    <property type="entry name" value="PACE_transport"/>
    <property type="match status" value="1"/>
</dbReference>
<keyword evidence="4" id="KW-1185">Reference proteome</keyword>
<comment type="caution">
    <text evidence="3">The sequence shown here is derived from an EMBL/GenBank/DDBJ whole genome shotgun (WGS) entry which is preliminary data.</text>
</comment>
<evidence type="ECO:0000313" key="3">
    <source>
        <dbReference type="EMBL" id="MTE01095.1"/>
    </source>
</evidence>
<sequence>MSLRSGRERMVQTATFETLGLAIVVPIHAQVSHTPADSSALLVATLAVIVTLWSPLFNTVFDRIDLAWSGRVASDRPHRLRLVHAALLELSALVVTVPVIMHLAGCGLRQALVFDLALTVFYTAFAYVFHLAYDRLRPVRPSAAIA</sequence>
<organism evidence="3 4">
    <name type="scientific">Paracoccus lichenicola</name>
    <dbReference type="NCBI Taxonomy" id="2665644"/>
    <lineage>
        <taxon>Bacteria</taxon>
        <taxon>Pseudomonadati</taxon>
        <taxon>Pseudomonadota</taxon>
        <taxon>Alphaproteobacteria</taxon>
        <taxon>Rhodobacterales</taxon>
        <taxon>Paracoccaceae</taxon>
        <taxon>Paracoccus</taxon>
    </lineage>
</organism>
<keyword evidence="1" id="KW-1133">Transmembrane helix</keyword>
<feature type="transmembrane region" description="Helical" evidence="1">
    <location>
        <begin position="39"/>
        <end position="61"/>
    </location>
</feature>
<evidence type="ECO:0000313" key="4">
    <source>
        <dbReference type="Proteomes" id="UP000481417"/>
    </source>
</evidence>
<evidence type="ECO:0000256" key="1">
    <source>
        <dbReference type="SAM" id="Phobius"/>
    </source>
</evidence>
<dbReference type="InterPro" id="IPR007896">
    <property type="entry name" value="BTP_bacteria"/>
</dbReference>
<feature type="transmembrane region" description="Helical" evidence="1">
    <location>
        <begin position="111"/>
        <end position="133"/>
    </location>
</feature>
<dbReference type="EMBL" id="WMBT01000007">
    <property type="protein sequence ID" value="MTE01095.1"/>
    <property type="molecule type" value="Genomic_DNA"/>
</dbReference>
<feature type="domain" description="Chlorhexidine efflux transporter" evidence="2">
    <location>
        <begin position="4"/>
        <end position="64"/>
    </location>
</feature>
<dbReference type="InterPro" id="IPR058208">
    <property type="entry name" value="PACE"/>
</dbReference>
<feature type="domain" description="Chlorhexidine efflux transporter" evidence="2">
    <location>
        <begin position="77"/>
        <end position="138"/>
    </location>
</feature>
<protein>
    <submittedName>
        <fullName evidence="3">PACE efflux transporter</fullName>
    </submittedName>
</protein>
<reference evidence="3 4" key="1">
    <citation type="submission" date="2019-11" db="EMBL/GenBank/DDBJ databases">
        <authorList>
            <person name="Lang L."/>
        </authorList>
    </citation>
    <scope>NUCLEOTIDE SEQUENCE [LARGE SCALE GENOMIC DNA]</scope>
    <source>
        <strain evidence="3 4">YIM 132242</strain>
    </source>
</reference>
<evidence type="ECO:0000259" key="2">
    <source>
        <dbReference type="Pfam" id="PF05232"/>
    </source>
</evidence>
<keyword evidence="1" id="KW-0812">Transmembrane</keyword>
<dbReference type="RefSeq" id="WP_154765162.1">
    <property type="nucleotide sequence ID" value="NZ_WMBT01000007.1"/>
</dbReference>
<dbReference type="Proteomes" id="UP000481417">
    <property type="component" value="Unassembled WGS sequence"/>
</dbReference>
<accession>A0A6L6HSQ1</accession>
<name>A0A6L6HSQ1_9RHOB</name>
<feature type="transmembrane region" description="Helical" evidence="1">
    <location>
        <begin position="82"/>
        <end position="105"/>
    </location>
</feature>
<dbReference type="Pfam" id="PF05232">
    <property type="entry name" value="BTP"/>
    <property type="match status" value="2"/>
</dbReference>